<sequence>MDWRFIKPEKASKGTAQLKLSSSGGKGEEGYILVSSAAVAALGIDKKGPVSKRQVGFAIHPETKAMYIVGGVKKGFTLGVNGRICDESLRRRICLQWSLNHKEDHYLEVATDEEKIDGCKAILLTTGKSN</sequence>
<gene>
    <name evidence="1" type="ORF">CRP01_41060</name>
</gene>
<accession>A0A2D0MYW3</accession>
<dbReference type="EMBL" id="PDUD01000085">
    <property type="protein sequence ID" value="PHN00653.1"/>
    <property type="molecule type" value="Genomic_DNA"/>
</dbReference>
<dbReference type="RefSeq" id="WP_099155926.1">
    <property type="nucleotide sequence ID" value="NZ_PDUD01000085.1"/>
</dbReference>
<protein>
    <submittedName>
        <fullName evidence="1">Uncharacterized protein</fullName>
    </submittedName>
</protein>
<dbReference type="AlphaFoldDB" id="A0A2D0MYW3"/>
<evidence type="ECO:0000313" key="2">
    <source>
        <dbReference type="Proteomes" id="UP000223913"/>
    </source>
</evidence>
<comment type="caution">
    <text evidence="1">The sequence shown here is derived from an EMBL/GenBank/DDBJ whole genome shotgun (WGS) entry which is preliminary data.</text>
</comment>
<organism evidence="1 2">
    <name type="scientific">Flavilitoribacter nigricans (strain ATCC 23147 / DSM 23189 / NBRC 102662 / NCIMB 1420 / SS-2)</name>
    <name type="common">Lewinella nigricans</name>
    <dbReference type="NCBI Taxonomy" id="1122177"/>
    <lineage>
        <taxon>Bacteria</taxon>
        <taxon>Pseudomonadati</taxon>
        <taxon>Bacteroidota</taxon>
        <taxon>Saprospiria</taxon>
        <taxon>Saprospirales</taxon>
        <taxon>Lewinellaceae</taxon>
        <taxon>Flavilitoribacter</taxon>
    </lineage>
</organism>
<proteinExistence type="predicted"/>
<keyword evidence="2" id="KW-1185">Reference proteome</keyword>
<name>A0A2D0MYW3_FLAN2</name>
<dbReference type="Proteomes" id="UP000223913">
    <property type="component" value="Unassembled WGS sequence"/>
</dbReference>
<reference evidence="1 2" key="1">
    <citation type="submission" date="2017-10" db="EMBL/GenBank/DDBJ databases">
        <title>The draft genome sequence of Lewinella nigricans NBRC 102662.</title>
        <authorList>
            <person name="Wang K."/>
        </authorList>
    </citation>
    <scope>NUCLEOTIDE SEQUENCE [LARGE SCALE GENOMIC DNA]</scope>
    <source>
        <strain evidence="1 2">NBRC 102662</strain>
    </source>
</reference>
<evidence type="ECO:0000313" key="1">
    <source>
        <dbReference type="EMBL" id="PHN00653.1"/>
    </source>
</evidence>